<proteinExistence type="predicted"/>
<evidence type="ECO:0000313" key="2">
    <source>
        <dbReference type="EMBL" id="QGA26904.1"/>
    </source>
</evidence>
<evidence type="ECO:0000313" key="3">
    <source>
        <dbReference type="Proteomes" id="UP000326921"/>
    </source>
</evidence>
<dbReference type="Proteomes" id="UP000326921">
    <property type="component" value="Chromosome"/>
</dbReference>
<dbReference type="InterPro" id="IPR036388">
    <property type="entry name" value="WH-like_DNA-bd_sf"/>
</dbReference>
<name>A0A5Q0QC92_9SPHI</name>
<dbReference type="KEGG" id="sphe:GFH32_11510"/>
<keyword evidence="3" id="KW-1185">Reference proteome</keyword>
<dbReference type="AlphaFoldDB" id="A0A5Q0QC92"/>
<dbReference type="Gene3D" id="1.10.10.10">
    <property type="entry name" value="Winged helix-like DNA-binding domain superfamily/Winged helix DNA-binding domain"/>
    <property type="match status" value="1"/>
</dbReference>
<dbReference type="EMBL" id="CP045652">
    <property type="protein sequence ID" value="QGA26904.1"/>
    <property type="molecule type" value="Genomic_DNA"/>
</dbReference>
<dbReference type="Pfam" id="PF08281">
    <property type="entry name" value="Sigma70_r4_2"/>
    <property type="match status" value="1"/>
</dbReference>
<sequence>MFKILERKFELDKLSTCQAEELLRAVNSLSEKEYEIFAMHLEGFKQYEISEHLHITKQEVSTILALSKKKLSFNSI</sequence>
<dbReference type="GO" id="GO:0006352">
    <property type="term" value="P:DNA-templated transcription initiation"/>
    <property type="evidence" value="ECO:0007669"/>
    <property type="project" value="InterPro"/>
</dbReference>
<feature type="domain" description="RNA polymerase sigma factor 70 region 4 type 2" evidence="1">
    <location>
        <begin position="20"/>
        <end position="71"/>
    </location>
</feature>
<dbReference type="RefSeq" id="WP_153511751.1">
    <property type="nucleotide sequence ID" value="NZ_CP045652.1"/>
</dbReference>
<protein>
    <recommendedName>
        <fullName evidence="1">RNA polymerase sigma factor 70 region 4 type 2 domain-containing protein</fullName>
    </recommendedName>
</protein>
<dbReference type="InterPro" id="IPR013249">
    <property type="entry name" value="RNA_pol_sigma70_r4_t2"/>
</dbReference>
<dbReference type="GO" id="GO:0016987">
    <property type="term" value="F:sigma factor activity"/>
    <property type="evidence" value="ECO:0007669"/>
    <property type="project" value="InterPro"/>
</dbReference>
<dbReference type="GO" id="GO:0003677">
    <property type="term" value="F:DNA binding"/>
    <property type="evidence" value="ECO:0007669"/>
    <property type="project" value="InterPro"/>
</dbReference>
<reference evidence="2 3" key="1">
    <citation type="submission" date="2019-10" db="EMBL/GenBank/DDBJ databases">
        <authorList>
            <person name="Dong K."/>
        </authorList>
    </citation>
    <scope>NUCLEOTIDE SEQUENCE [LARGE SCALE GENOMIC DNA]</scope>
    <source>
        <strain evidence="3">dk4302</strain>
    </source>
</reference>
<dbReference type="InterPro" id="IPR013324">
    <property type="entry name" value="RNA_pol_sigma_r3/r4-like"/>
</dbReference>
<evidence type="ECO:0000259" key="1">
    <source>
        <dbReference type="Pfam" id="PF08281"/>
    </source>
</evidence>
<organism evidence="2 3">
    <name type="scientific">Sphingobacterium zhuxiongii</name>
    <dbReference type="NCBI Taxonomy" id="2662364"/>
    <lineage>
        <taxon>Bacteria</taxon>
        <taxon>Pseudomonadati</taxon>
        <taxon>Bacteroidota</taxon>
        <taxon>Sphingobacteriia</taxon>
        <taxon>Sphingobacteriales</taxon>
        <taxon>Sphingobacteriaceae</taxon>
        <taxon>Sphingobacterium</taxon>
    </lineage>
</organism>
<gene>
    <name evidence="2" type="ORF">GFH32_11510</name>
</gene>
<accession>A0A5Q0QC92</accession>
<dbReference type="SUPFAM" id="SSF88659">
    <property type="entry name" value="Sigma3 and sigma4 domains of RNA polymerase sigma factors"/>
    <property type="match status" value="1"/>
</dbReference>